<sequence length="327" mass="35222">MLALTTPHPPPPPPRSRRSARPCAARADHSGSLEKETRSDLATDHRERRGGAEAQRRRRPGRTRRPRGARLQDREAQRSCLAVSSFVSTPRCCSPPLLMATEAARASQEGCLVLTRDFTDSLRQSASENPEHEAVWTRLAAALSRPLTPPSPPPSAPLSCLLSLSLHLWAQYPLRFLPPGTKHYLPHSATLQNLRRGVYSDASPGRGVTRPTGPKGHEGVCGAETGRVRRDAGSLHGFGLEPRASPSANPSRGPRTGTGKCRVALLGRASGRTPPRVLNEAADPARSGARAPLRGLLTGIGTLAGGSGKRPERLPHNPQRQPRYGFH</sequence>
<proteinExistence type="predicted"/>
<accession>A0ACB0DW52</accession>
<evidence type="ECO:0000313" key="1">
    <source>
        <dbReference type="EMBL" id="CAI9692528.1"/>
    </source>
</evidence>
<evidence type="ECO:0000313" key="2">
    <source>
        <dbReference type="Proteomes" id="UP001162501"/>
    </source>
</evidence>
<dbReference type="EMBL" id="OX596094">
    <property type="protein sequence ID" value="CAI9692528.1"/>
    <property type="molecule type" value="Genomic_DNA"/>
</dbReference>
<dbReference type="Proteomes" id="UP001162501">
    <property type="component" value="Chromosome 10"/>
</dbReference>
<protein>
    <submittedName>
        <fullName evidence="1">Uncharacterized protein</fullName>
    </submittedName>
</protein>
<reference evidence="1" key="1">
    <citation type="submission" date="2023-05" db="EMBL/GenBank/DDBJ databases">
        <authorList>
            <consortium name="ELIXIR-Norway"/>
        </authorList>
    </citation>
    <scope>NUCLEOTIDE SEQUENCE</scope>
</reference>
<name>A0ACB0DW52_RANTA</name>
<organism evidence="1 2">
    <name type="scientific">Rangifer tarandus platyrhynchus</name>
    <name type="common">Svalbard reindeer</name>
    <dbReference type="NCBI Taxonomy" id="3082113"/>
    <lineage>
        <taxon>Eukaryota</taxon>
        <taxon>Metazoa</taxon>
        <taxon>Chordata</taxon>
        <taxon>Craniata</taxon>
        <taxon>Vertebrata</taxon>
        <taxon>Euteleostomi</taxon>
        <taxon>Mammalia</taxon>
        <taxon>Eutheria</taxon>
        <taxon>Laurasiatheria</taxon>
        <taxon>Artiodactyla</taxon>
        <taxon>Ruminantia</taxon>
        <taxon>Pecora</taxon>
        <taxon>Cervidae</taxon>
        <taxon>Odocoileinae</taxon>
        <taxon>Rangifer</taxon>
    </lineage>
</organism>
<gene>
    <name evidence="1" type="ORF">MRATA1EN3_LOCUS3741</name>
</gene>